<dbReference type="Proteomes" id="UP001642360">
    <property type="component" value="Unassembled WGS sequence"/>
</dbReference>
<dbReference type="EMBL" id="CAUOFW020003835">
    <property type="protein sequence ID" value="CAK9162268.1"/>
    <property type="molecule type" value="Genomic_DNA"/>
</dbReference>
<feature type="compositionally biased region" description="Low complexity" evidence="1">
    <location>
        <begin position="45"/>
        <end position="55"/>
    </location>
</feature>
<reference evidence="3 4" key="1">
    <citation type="submission" date="2024-02" db="EMBL/GenBank/DDBJ databases">
        <authorList>
            <person name="Vignale AGUSTIN F."/>
            <person name="Sosa J E."/>
            <person name="Modenutti C."/>
        </authorList>
    </citation>
    <scope>NUCLEOTIDE SEQUENCE [LARGE SCALE GENOMIC DNA]</scope>
</reference>
<gene>
    <name evidence="2" type="ORF">ILEXP_LOCUS1767</name>
    <name evidence="3" type="ORF">ILEXP_LOCUS31131</name>
</gene>
<dbReference type="AlphaFoldDB" id="A0ABC8T5C4"/>
<proteinExistence type="predicted"/>
<organism evidence="3 4">
    <name type="scientific">Ilex paraguariensis</name>
    <name type="common">yerba mate</name>
    <dbReference type="NCBI Taxonomy" id="185542"/>
    <lineage>
        <taxon>Eukaryota</taxon>
        <taxon>Viridiplantae</taxon>
        <taxon>Streptophyta</taxon>
        <taxon>Embryophyta</taxon>
        <taxon>Tracheophyta</taxon>
        <taxon>Spermatophyta</taxon>
        <taxon>Magnoliopsida</taxon>
        <taxon>eudicotyledons</taxon>
        <taxon>Gunneridae</taxon>
        <taxon>Pentapetalae</taxon>
        <taxon>asterids</taxon>
        <taxon>campanulids</taxon>
        <taxon>Aquifoliales</taxon>
        <taxon>Aquifoliaceae</taxon>
        <taxon>Ilex</taxon>
    </lineage>
</organism>
<evidence type="ECO:0000313" key="3">
    <source>
        <dbReference type="EMBL" id="CAK9162268.1"/>
    </source>
</evidence>
<evidence type="ECO:0000313" key="2">
    <source>
        <dbReference type="EMBL" id="CAK9134836.1"/>
    </source>
</evidence>
<keyword evidence="4" id="KW-1185">Reference proteome</keyword>
<name>A0ABC8T5C4_9AQUA</name>
<comment type="caution">
    <text evidence="3">The sequence shown here is derived from an EMBL/GenBank/DDBJ whole genome shotgun (WGS) entry which is preliminary data.</text>
</comment>
<evidence type="ECO:0000313" key="4">
    <source>
        <dbReference type="Proteomes" id="UP001642360"/>
    </source>
</evidence>
<evidence type="ECO:0000256" key="1">
    <source>
        <dbReference type="SAM" id="MobiDB-lite"/>
    </source>
</evidence>
<feature type="region of interest" description="Disordered" evidence="1">
    <location>
        <begin position="32"/>
        <end position="62"/>
    </location>
</feature>
<dbReference type="EMBL" id="CAUOFW020000647">
    <property type="protein sequence ID" value="CAK9134836.1"/>
    <property type="molecule type" value="Genomic_DNA"/>
</dbReference>
<sequence>MLYEDDVCLCLLDRNPLSHGIAELFIVPNEPTLTDAPEAPVSSEAPTDPAPTDAPQISELHEAPVVRVSTDAPKVLEMSEAPADQTVGI</sequence>
<protein>
    <submittedName>
        <fullName evidence="3">Uncharacterized protein</fullName>
    </submittedName>
</protein>
<accession>A0ABC8T5C4</accession>